<dbReference type="GO" id="GO:0008810">
    <property type="term" value="F:cellulase activity"/>
    <property type="evidence" value="ECO:0007669"/>
    <property type="project" value="UniProtKB-EC"/>
</dbReference>
<evidence type="ECO:0000256" key="7">
    <source>
        <dbReference type="ARBA" id="ARBA00023295"/>
    </source>
</evidence>
<keyword evidence="4 9" id="KW-0136">Cellulose degradation</keyword>
<keyword evidence="11" id="KW-0732">Signal</keyword>
<dbReference type="PANTHER" id="PTHR33753:SF1">
    <property type="entry name" value="ENDO-BETA-1,4-GLUCANASE CELB"/>
    <property type="match status" value="1"/>
</dbReference>
<feature type="chain" id="PRO_5041729818" description="Glucanase" evidence="11">
    <location>
        <begin position="19"/>
        <end position="556"/>
    </location>
</feature>
<dbReference type="SUPFAM" id="SSF49899">
    <property type="entry name" value="Concanavalin A-like lectins/glucanases"/>
    <property type="match status" value="1"/>
</dbReference>
<name>A0AA97NQ92_PYRO3</name>
<feature type="signal peptide" evidence="11">
    <location>
        <begin position="1"/>
        <end position="18"/>
    </location>
</feature>
<comment type="catalytic activity">
    <reaction evidence="1">
        <text>Endohydrolysis of (1-&gt;4)-beta-D-glucosidic linkages in cellulose, lichenin and cereal beta-D-glucans.</text>
        <dbReference type="EC" id="3.2.1.4"/>
    </reaction>
</comment>
<evidence type="ECO:0000256" key="9">
    <source>
        <dbReference type="RuleBase" id="RU361164"/>
    </source>
</evidence>
<evidence type="ECO:0000256" key="3">
    <source>
        <dbReference type="ARBA" id="ARBA00022801"/>
    </source>
</evidence>
<dbReference type="PANTHER" id="PTHR33753">
    <property type="entry name" value="1,4-BETA-D-GLUCAN CELLOBIOHYDROLASE B"/>
    <property type="match status" value="1"/>
</dbReference>
<sequence>MAKFSALCSLALLGLATAQKPVGTETHEKLTTFRCTVAGGCVEKTNYIVLDSITGHRIYQPAAETLDCGARGAAPNVTACPTKEACAENCAMEGRTDYGSQGVSTDGASLRLQILHDGKKVAPRVYLLDETEAKYEMLRLTGNEFAFEVTMDKLPCGMNSALYLSEMEEDGGKSELNPGGAPWGTGYCDAQCYVTPFINGEGNIKGNGACCAEMDIWEANSRATHIAPHPCSKPGLYLCEGDECGSTGVCDKSGCAWNPNRIAQPHYYGNNDTFKVDTLKPMTVVTQFPTDASGKLAAIRRLYVQGGVVIKAETVHKAGLPEVDALTDPFCEAFGSQRYMALGATGGMGDALARGMVLVMSIWWDETGGNMQWLDGIASGSGPCNATEGAPANIPLVEPNPEVTFSNLKWGEIGSTFQGGARRLYSPFASTRCAVAESQPSTALTWIRLPLVQGPEAFILSPFHMNPFDGNRTQDQFALLRLGPERHRHEPLLRQIVGDKPAKPAFVLEFAKQRSQPPSNPPGSSVRARAESGVDPRRRIGVVFDFLPVALDPTEQ</sequence>
<dbReference type="InterPro" id="IPR013320">
    <property type="entry name" value="ConA-like_dom_sf"/>
</dbReference>
<keyword evidence="5" id="KW-0325">Glycoprotein</keyword>
<keyword evidence="7 9" id="KW-0326">Glycosidase</keyword>
<dbReference type="GO" id="GO:0030245">
    <property type="term" value="P:cellulose catabolic process"/>
    <property type="evidence" value="ECO:0007669"/>
    <property type="project" value="UniProtKB-KW"/>
</dbReference>
<dbReference type="CDD" id="cd07999">
    <property type="entry name" value="GH7_CBH_EG"/>
    <property type="match status" value="1"/>
</dbReference>
<protein>
    <recommendedName>
        <fullName evidence="9">Glucanase</fullName>
        <ecNumber evidence="9">3.2.1.-</ecNumber>
    </recommendedName>
</protein>
<evidence type="ECO:0000256" key="1">
    <source>
        <dbReference type="ARBA" id="ARBA00000966"/>
    </source>
</evidence>
<evidence type="ECO:0000313" key="12">
    <source>
        <dbReference type="EMBL" id="ELQ34248.1"/>
    </source>
</evidence>
<accession>A0AA97NQ92</accession>
<dbReference type="Pfam" id="PF00840">
    <property type="entry name" value="Glyco_hydro_7"/>
    <property type="match status" value="1"/>
</dbReference>
<organism evidence="12">
    <name type="scientific">Pyricularia oryzae (strain Y34)</name>
    <name type="common">Rice blast fungus</name>
    <name type="synonym">Magnaporthe oryzae</name>
    <dbReference type="NCBI Taxonomy" id="1143189"/>
    <lineage>
        <taxon>Eukaryota</taxon>
        <taxon>Fungi</taxon>
        <taxon>Dikarya</taxon>
        <taxon>Ascomycota</taxon>
        <taxon>Pezizomycotina</taxon>
        <taxon>Sordariomycetes</taxon>
        <taxon>Sordariomycetidae</taxon>
        <taxon>Magnaporthales</taxon>
        <taxon>Pyriculariaceae</taxon>
        <taxon>Pyricularia</taxon>
    </lineage>
</organism>
<keyword evidence="8 9" id="KW-0624">Polysaccharide degradation</keyword>
<dbReference type="InterPro" id="IPR037019">
    <property type="entry name" value="Glyco_hydro_7_sf"/>
</dbReference>
<evidence type="ECO:0000256" key="5">
    <source>
        <dbReference type="ARBA" id="ARBA00023180"/>
    </source>
</evidence>
<keyword evidence="3 9" id="KW-0378">Hydrolase</keyword>
<dbReference type="Proteomes" id="UP000011086">
    <property type="component" value="Unassembled WGS sequence"/>
</dbReference>
<gene>
    <name evidence="12" type="ORF">OOU_Y34scaffold00777g6</name>
</gene>
<dbReference type="Gene3D" id="2.70.100.10">
    <property type="entry name" value="Glycoside hydrolase, family 7, domain"/>
    <property type="match status" value="1"/>
</dbReference>
<evidence type="ECO:0000256" key="4">
    <source>
        <dbReference type="ARBA" id="ARBA00023001"/>
    </source>
</evidence>
<comment type="similarity">
    <text evidence="2 9">Belongs to the glycosyl hydrolase 7 (cellulase C) family.</text>
</comment>
<evidence type="ECO:0000256" key="6">
    <source>
        <dbReference type="ARBA" id="ARBA00023277"/>
    </source>
</evidence>
<dbReference type="EMBL" id="JH792844">
    <property type="protein sequence ID" value="ELQ34248.1"/>
    <property type="molecule type" value="Genomic_DNA"/>
</dbReference>
<evidence type="ECO:0000256" key="11">
    <source>
        <dbReference type="SAM" id="SignalP"/>
    </source>
</evidence>
<dbReference type="InterPro" id="IPR001722">
    <property type="entry name" value="Glyco_hydro_7"/>
</dbReference>
<evidence type="ECO:0000256" key="8">
    <source>
        <dbReference type="ARBA" id="ARBA00023326"/>
    </source>
</evidence>
<dbReference type="PRINTS" id="PR00734">
    <property type="entry name" value="GLHYDRLASE7"/>
</dbReference>
<dbReference type="EC" id="3.2.1.-" evidence="9"/>
<evidence type="ECO:0000256" key="2">
    <source>
        <dbReference type="ARBA" id="ARBA00006044"/>
    </source>
</evidence>
<feature type="region of interest" description="Disordered" evidence="10">
    <location>
        <begin position="513"/>
        <end position="532"/>
    </location>
</feature>
<proteinExistence type="inferred from homology"/>
<dbReference type="AlphaFoldDB" id="A0AA97NQ92"/>
<evidence type="ECO:0000256" key="10">
    <source>
        <dbReference type="SAM" id="MobiDB-lite"/>
    </source>
</evidence>
<reference evidence="12" key="1">
    <citation type="journal article" date="2012" name="PLoS Genet.">
        <title>Comparative analysis of the genomes of two field isolates of the rice blast fungus Magnaporthe oryzae.</title>
        <authorList>
            <person name="Xue M."/>
            <person name="Yang J."/>
            <person name="Li Z."/>
            <person name="Hu S."/>
            <person name="Yao N."/>
            <person name="Dean R.A."/>
            <person name="Zhao W."/>
            <person name="Shen M."/>
            <person name="Zhang H."/>
            <person name="Li C."/>
            <person name="Liu L."/>
            <person name="Cao L."/>
            <person name="Xu X."/>
            <person name="Xing Y."/>
            <person name="Hsiang T."/>
            <person name="Zhang Z."/>
            <person name="Xu J.R."/>
            <person name="Peng Y.L."/>
        </authorList>
    </citation>
    <scope>NUCLEOTIDE SEQUENCE</scope>
    <source>
        <strain evidence="12">Y34</strain>
    </source>
</reference>
<keyword evidence="6" id="KW-0119">Carbohydrate metabolism</keyword>